<feature type="non-terminal residue" evidence="1">
    <location>
        <position position="26"/>
    </location>
</feature>
<evidence type="ECO:0000313" key="1">
    <source>
        <dbReference type="EMBL" id="VAW33872.1"/>
    </source>
</evidence>
<reference evidence="1" key="1">
    <citation type="submission" date="2018-06" db="EMBL/GenBank/DDBJ databases">
        <authorList>
            <person name="Zhirakovskaya E."/>
        </authorList>
    </citation>
    <scope>NUCLEOTIDE SEQUENCE</scope>
</reference>
<gene>
    <name evidence="1" type="ORF">MNBD_DELTA03-1031</name>
</gene>
<dbReference type="AlphaFoldDB" id="A0A3B0V525"/>
<dbReference type="EMBL" id="UOEX01000068">
    <property type="protein sequence ID" value="VAW33872.1"/>
    <property type="molecule type" value="Genomic_DNA"/>
</dbReference>
<accession>A0A3B0V525</accession>
<sequence length="26" mass="2956">MIVEFLVDAEQELVDAALWYESKEAG</sequence>
<organism evidence="1">
    <name type="scientific">hydrothermal vent metagenome</name>
    <dbReference type="NCBI Taxonomy" id="652676"/>
    <lineage>
        <taxon>unclassified sequences</taxon>
        <taxon>metagenomes</taxon>
        <taxon>ecological metagenomes</taxon>
    </lineage>
</organism>
<name>A0A3B0V525_9ZZZZ</name>
<protein>
    <submittedName>
        <fullName evidence="1">Uncharacterized protein</fullName>
    </submittedName>
</protein>
<proteinExistence type="predicted"/>